<reference evidence="1" key="1">
    <citation type="submission" date="2014-11" db="EMBL/GenBank/DDBJ databases">
        <authorList>
            <person name="Amaro Gonzalez C."/>
        </authorList>
    </citation>
    <scope>NUCLEOTIDE SEQUENCE</scope>
</reference>
<accession>A0A0E9S0W7</accession>
<name>A0A0E9S0W7_ANGAN</name>
<protein>
    <submittedName>
        <fullName evidence="1">Uncharacterized protein</fullName>
    </submittedName>
</protein>
<dbReference type="EMBL" id="GBXM01073641">
    <property type="protein sequence ID" value="JAH34936.1"/>
    <property type="molecule type" value="Transcribed_RNA"/>
</dbReference>
<sequence length="56" mass="6927">MVRNTGYDRKMRPICPSDRSVFHRPVQNKINWQYHRENYTLCYYESFATQQQILRS</sequence>
<reference evidence="1" key="2">
    <citation type="journal article" date="2015" name="Fish Shellfish Immunol.">
        <title>Early steps in the European eel (Anguilla anguilla)-Vibrio vulnificus interaction in the gills: Role of the RtxA13 toxin.</title>
        <authorList>
            <person name="Callol A."/>
            <person name="Pajuelo D."/>
            <person name="Ebbesson L."/>
            <person name="Teles M."/>
            <person name="MacKenzie S."/>
            <person name="Amaro C."/>
        </authorList>
    </citation>
    <scope>NUCLEOTIDE SEQUENCE</scope>
</reference>
<evidence type="ECO:0000313" key="1">
    <source>
        <dbReference type="EMBL" id="JAH34936.1"/>
    </source>
</evidence>
<organism evidence="1">
    <name type="scientific">Anguilla anguilla</name>
    <name type="common">European freshwater eel</name>
    <name type="synonym">Muraena anguilla</name>
    <dbReference type="NCBI Taxonomy" id="7936"/>
    <lineage>
        <taxon>Eukaryota</taxon>
        <taxon>Metazoa</taxon>
        <taxon>Chordata</taxon>
        <taxon>Craniata</taxon>
        <taxon>Vertebrata</taxon>
        <taxon>Euteleostomi</taxon>
        <taxon>Actinopterygii</taxon>
        <taxon>Neopterygii</taxon>
        <taxon>Teleostei</taxon>
        <taxon>Anguilliformes</taxon>
        <taxon>Anguillidae</taxon>
        <taxon>Anguilla</taxon>
    </lineage>
</organism>
<proteinExistence type="predicted"/>
<dbReference type="AlphaFoldDB" id="A0A0E9S0W7"/>